<evidence type="ECO:0000256" key="1">
    <source>
        <dbReference type="SAM" id="MobiDB-lite"/>
    </source>
</evidence>
<organism evidence="2 3">
    <name type="scientific">Rugosimonospora africana</name>
    <dbReference type="NCBI Taxonomy" id="556532"/>
    <lineage>
        <taxon>Bacteria</taxon>
        <taxon>Bacillati</taxon>
        <taxon>Actinomycetota</taxon>
        <taxon>Actinomycetes</taxon>
        <taxon>Micromonosporales</taxon>
        <taxon>Micromonosporaceae</taxon>
        <taxon>Rugosimonospora</taxon>
    </lineage>
</organism>
<accession>A0A8J3QPL8</accession>
<evidence type="ECO:0000313" key="3">
    <source>
        <dbReference type="Proteomes" id="UP000642748"/>
    </source>
</evidence>
<comment type="caution">
    <text evidence="2">The sequence shown here is derived from an EMBL/GenBank/DDBJ whole genome shotgun (WGS) entry which is preliminary data.</text>
</comment>
<protein>
    <submittedName>
        <fullName evidence="2">Uncharacterized protein</fullName>
    </submittedName>
</protein>
<dbReference type="EMBL" id="BONZ01000018">
    <property type="protein sequence ID" value="GIH13922.1"/>
    <property type="molecule type" value="Genomic_DNA"/>
</dbReference>
<proteinExistence type="predicted"/>
<name>A0A8J3QPL8_9ACTN</name>
<feature type="region of interest" description="Disordered" evidence="1">
    <location>
        <begin position="1"/>
        <end position="27"/>
    </location>
</feature>
<reference evidence="2" key="1">
    <citation type="submission" date="2021-01" db="EMBL/GenBank/DDBJ databases">
        <title>Whole genome shotgun sequence of Rugosimonospora africana NBRC 104875.</title>
        <authorList>
            <person name="Komaki H."/>
            <person name="Tamura T."/>
        </authorList>
    </citation>
    <scope>NUCLEOTIDE SEQUENCE</scope>
    <source>
        <strain evidence="2">NBRC 104875</strain>
    </source>
</reference>
<keyword evidence="3" id="KW-1185">Reference proteome</keyword>
<gene>
    <name evidence="2" type="ORF">Raf01_20940</name>
</gene>
<sequence length="51" mass="5239">MGDMSRHGLRLTGGAATDAPTQTGRNRNLGYNYLGSMISPSMGEPPGCGLA</sequence>
<dbReference type="Proteomes" id="UP000642748">
    <property type="component" value="Unassembled WGS sequence"/>
</dbReference>
<evidence type="ECO:0000313" key="2">
    <source>
        <dbReference type="EMBL" id="GIH13922.1"/>
    </source>
</evidence>
<dbReference type="AlphaFoldDB" id="A0A8J3QPL8"/>